<dbReference type="EMBL" id="JACEZT010000019">
    <property type="protein sequence ID" value="MBA5639786.1"/>
    <property type="molecule type" value="Genomic_DNA"/>
</dbReference>
<dbReference type="AlphaFoldDB" id="A0A7W2EWB7"/>
<comment type="caution">
    <text evidence="1">The sequence shown here is derived from an EMBL/GenBank/DDBJ whole genome shotgun (WGS) entry which is preliminary data.</text>
</comment>
<sequence>MKIENFVFDGDNRIARWEVDRNAYVIHAVRSACVNANSDFILAVVDNGSVKVLDGFSVAGKEFELPPPEHYAFEYVLSDNEKDVLVVCSGKNKNGDTLDWYFEINLKTACLKRYRRAY</sequence>
<reference evidence="1 2" key="1">
    <citation type="submission" date="2020-07" db="EMBL/GenBank/DDBJ databases">
        <title>Novel species isolated from subtropical streams in China.</title>
        <authorList>
            <person name="Lu H."/>
        </authorList>
    </citation>
    <scope>NUCLEOTIDE SEQUENCE [LARGE SCALE GENOMIC DNA]</scope>
    <source>
        <strain evidence="1 2">LX20W</strain>
    </source>
</reference>
<protein>
    <submittedName>
        <fullName evidence="1">Uncharacterized protein</fullName>
    </submittedName>
</protein>
<name>A0A7W2EWB7_9BURK</name>
<evidence type="ECO:0000313" key="2">
    <source>
        <dbReference type="Proteomes" id="UP000534388"/>
    </source>
</evidence>
<gene>
    <name evidence="1" type="ORF">H3H37_22245</name>
</gene>
<keyword evidence="2" id="KW-1185">Reference proteome</keyword>
<proteinExistence type="predicted"/>
<accession>A0A7W2EWB7</accession>
<evidence type="ECO:0000313" key="1">
    <source>
        <dbReference type="EMBL" id="MBA5639786.1"/>
    </source>
</evidence>
<organism evidence="1 2">
    <name type="scientific">Rugamonas brunnea</name>
    <dbReference type="NCBI Taxonomy" id="2758569"/>
    <lineage>
        <taxon>Bacteria</taxon>
        <taxon>Pseudomonadati</taxon>
        <taxon>Pseudomonadota</taxon>
        <taxon>Betaproteobacteria</taxon>
        <taxon>Burkholderiales</taxon>
        <taxon>Oxalobacteraceae</taxon>
        <taxon>Telluria group</taxon>
        <taxon>Rugamonas</taxon>
    </lineage>
</organism>
<dbReference type="RefSeq" id="WP_182166638.1">
    <property type="nucleotide sequence ID" value="NZ_JACEZT010000019.1"/>
</dbReference>
<dbReference type="Proteomes" id="UP000534388">
    <property type="component" value="Unassembled WGS sequence"/>
</dbReference>